<feature type="non-terminal residue" evidence="1">
    <location>
        <position position="1"/>
    </location>
</feature>
<dbReference type="AlphaFoldDB" id="A0A433Q951"/>
<proteinExistence type="predicted"/>
<accession>A0A433Q951</accession>
<comment type="caution">
    <text evidence="1">The sequence shown here is derived from an EMBL/GenBank/DDBJ whole genome shotgun (WGS) entry which is preliminary data.</text>
</comment>
<name>A0A433Q951_9FUNG</name>
<gene>
    <name evidence="1" type="ORF">BC938DRAFT_470926</name>
</gene>
<protein>
    <submittedName>
        <fullName evidence="1">Uncharacterized protein</fullName>
    </submittedName>
</protein>
<keyword evidence="2" id="KW-1185">Reference proteome</keyword>
<dbReference type="Proteomes" id="UP000274822">
    <property type="component" value="Unassembled WGS sequence"/>
</dbReference>
<evidence type="ECO:0000313" key="1">
    <source>
        <dbReference type="EMBL" id="RUS26320.1"/>
    </source>
</evidence>
<evidence type="ECO:0000313" key="2">
    <source>
        <dbReference type="Proteomes" id="UP000274822"/>
    </source>
</evidence>
<reference evidence="1 2" key="1">
    <citation type="journal article" date="2018" name="New Phytol.">
        <title>Phylogenomics of Endogonaceae and evolution of mycorrhizas within Mucoromycota.</title>
        <authorList>
            <person name="Chang Y."/>
            <person name="Desiro A."/>
            <person name="Na H."/>
            <person name="Sandor L."/>
            <person name="Lipzen A."/>
            <person name="Clum A."/>
            <person name="Barry K."/>
            <person name="Grigoriev I.V."/>
            <person name="Martin F.M."/>
            <person name="Stajich J.E."/>
            <person name="Smith M.E."/>
            <person name="Bonito G."/>
            <person name="Spatafora J.W."/>
        </authorList>
    </citation>
    <scope>NUCLEOTIDE SEQUENCE [LARGE SCALE GENOMIC DNA]</scope>
    <source>
        <strain evidence="1 2">AD002</strain>
    </source>
</reference>
<dbReference type="EMBL" id="RBNJ01010747">
    <property type="protein sequence ID" value="RUS26320.1"/>
    <property type="molecule type" value="Genomic_DNA"/>
</dbReference>
<sequence length="134" mass="15181">TASLTPCASLFMHISTIRIDGKPKKIVEEIVIYLTEVEYCQLSEIPLICVRVASSRYSESRAFLSFTPIILYSYISGDAIESYVMDLSTMYFTDHGPFEPQRMVTDKTTIPLLKSNIEHFVATISVRQLHHVSS</sequence>
<organism evidence="1 2">
    <name type="scientific">Jimgerdemannia flammicorona</name>
    <dbReference type="NCBI Taxonomy" id="994334"/>
    <lineage>
        <taxon>Eukaryota</taxon>
        <taxon>Fungi</taxon>
        <taxon>Fungi incertae sedis</taxon>
        <taxon>Mucoromycota</taxon>
        <taxon>Mucoromycotina</taxon>
        <taxon>Endogonomycetes</taxon>
        <taxon>Endogonales</taxon>
        <taxon>Endogonaceae</taxon>
        <taxon>Jimgerdemannia</taxon>
    </lineage>
</organism>